<dbReference type="InterPro" id="IPR036388">
    <property type="entry name" value="WH-like_DNA-bd_sf"/>
</dbReference>
<dbReference type="InterPro" id="IPR013325">
    <property type="entry name" value="RNA_pol_sigma_r2"/>
</dbReference>
<dbReference type="GO" id="GO:0003677">
    <property type="term" value="F:DNA binding"/>
    <property type="evidence" value="ECO:0007669"/>
    <property type="project" value="InterPro"/>
</dbReference>
<dbReference type="InterPro" id="IPR007627">
    <property type="entry name" value="RNA_pol_sigma70_r2"/>
</dbReference>
<comment type="similarity">
    <text evidence="1">Belongs to the sigma-70 factor family. ECF subfamily.</text>
</comment>
<feature type="domain" description="RNA polymerase sigma factor 70 region 4 type 2" evidence="6">
    <location>
        <begin position="111"/>
        <end position="162"/>
    </location>
</feature>
<dbReference type="Pfam" id="PF04542">
    <property type="entry name" value="Sigma70_r2"/>
    <property type="match status" value="1"/>
</dbReference>
<reference evidence="7 8" key="1">
    <citation type="submission" date="2018-12" db="EMBL/GenBank/DDBJ databases">
        <title>Bacillus yapensis draft genome sequence.</title>
        <authorList>
            <person name="Yu L."/>
            <person name="Xu X."/>
            <person name="Tang X."/>
        </authorList>
    </citation>
    <scope>NUCLEOTIDE SEQUENCE [LARGE SCALE GENOMIC DNA]</scope>
    <source>
        <strain evidence="7 8">XXST-01</strain>
    </source>
</reference>
<dbReference type="Gene3D" id="1.10.1740.10">
    <property type="match status" value="1"/>
</dbReference>
<keyword evidence="8" id="KW-1185">Reference proteome</keyword>
<accession>A0A431VZJ4</accession>
<evidence type="ECO:0000313" key="8">
    <source>
        <dbReference type="Proteomes" id="UP000271374"/>
    </source>
</evidence>
<evidence type="ECO:0000313" key="7">
    <source>
        <dbReference type="EMBL" id="RTR28722.1"/>
    </source>
</evidence>
<comment type="caution">
    <text evidence="7">The sequence shown here is derived from an EMBL/GenBank/DDBJ whole genome shotgun (WGS) entry which is preliminary data.</text>
</comment>
<evidence type="ECO:0000256" key="2">
    <source>
        <dbReference type="ARBA" id="ARBA00023015"/>
    </source>
</evidence>
<dbReference type="PANTHER" id="PTHR43133:SF51">
    <property type="entry name" value="RNA POLYMERASE SIGMA FACTOR"/>
    <property type="match status" value="1"/>
</dbReference>
<evidence type="ECO:0000256" key="4">
    <source>
        <dbReference type="ARBA" id="ARBA00023163"/>
    </source>
</evidence>
<dbReference type="EMBL" id="RXNT01000014">
    <property type="protein sequence ID" value="RTR28722.1"/>
    <property type="molecule type" value="Genomic_DNA"/>
</dbReference>
<dbReference type="CDD" id="cd06171">
    <property type="entry name" value="Sigma70_r4"/>
    <property type="match status" value="1"/>
</dbReference>
<proteinExistence type="inferred from homology"/>
<dbReference type="InterPro" id="IPR013324">
    <property type="entry name" value="RNA_pol_sigma_r3/r4-like"/>
</dbReference>
<dbReference type="RefSeq" id="WP_126409819.1">
    <property type="nucleotide sequence ID" value="NZ_RXNT01000014.1"/>
</dbReference>
<dbReference type="AlphaFoldDB" id="A0A431VZJ4"/>
<dbReference type="SUPFAM" id="SSF88659">
    <property type="entry name" value="Sigma3 and sigma4 domains of RNA polymerase sigma factors"/>
    <property type="match status" value="1"/>
</dbReference>
<organism evidence="7 8">
    <name type="scientific">Bacillus yapensis</name>
    <dbReference type="NCBI Taxonomy" id="2492960"/>
    <lineage>
        <taxon>Bacteria</taxon>
        <taxon>Bacillati</taxon>
        <taxon>Bacillota</taxon>
        <taxon>Bacilli</taxon>
        <taxon>Bacillales</taxon>
        <taxon>Bacillaceae</taxon>
        <taxon>Bacillus</taxon>
    </lineage>
</organism>
<gene>
    <name evidence="7" type="ORF">EKG37_16010</name>
</gene>
<name>A0A431VZJ4_9BACI</name>
<sequence length="177" mass="20677">MDATMLQKIINGDKEAFRTFYNQQVDKALRVAILITKNRELAKEATQETFIRVFKNLSSFDSSRPFDPWFYRILTNECNRILKKESKMTHLPDYAEGEIKDPSIDNKEYSDLDEAIQSLNDLYRIPIVLKYLKGFSEKDISVALETNLNTIKSRLHKGRALLKDYLLELEDRGKNHV</sequence>
<dbReference type="GO" id="GO:0006352">
    <property type="term" value="P:DNA-templated transcription initiation"/>
    <property type="evidence" value="ECO:0007669"/>
    <property type="project" value="InterPro"/>
</dbReference>
<evidence type="ECO:0000259" key="5">
    <source>
        <dbReference type="Pfam" id="PF04542"/>
    </source>
</evidence>
<dbReference type="Gene3D" id="1.10.10.10">
    <property type="entry name" value="Winged helix-like DNA-binding domain superfamily/Winged helix DNA-binding domain"/>
    <property type="match status" value="1"/>
</dbReference>
<keyword evidence="3" id="KW-0731">Sigma factor</keyword>
<dbReference type="GO" id="GO:0016987">
    <property type="term" value="F:sigma factor activity"/>
    <property type="evidence" value="ECO:0007669"/>
    <property type="project" value="UniProtKB-KW"/>
</dbReference>
<evidence type="ECO:0000256" key="3">
    <source>
        <dbReference type="ARBA" id="ARBA00023082"/>
    </source>
</evidence>
<dbReference type="Proteomes" id="UP000271374">
    <property type="component" value="Unassembled WGS sequence"/>
</dbReference>
<dbReference type="NCBIfam" id="TIGR02937">
    <property type="entry name" value="sigma70-ECF"/>
    <property type="match status" value="1"/>
</dbReference>
<keyword evidence="2" id="KW-0805">Transcription regulation</keyword>
<dbReference type="InterPro" id="IPR039425">
    <property type="entry name" value="RNA_pol_sigma-70-like"/>
</dbReference>
<dbReference type="OrthoDB" id="9785675at2"/>
<dbReference type="Pfam" id="PF08281">
    <property type="entry name" value="Sigma70_r4_2"/>
    <property type="match status" value="1"/>
</dbReference>
<dbReference type="SUPFAM" id="SSF88946">
    <property type="entry name" value="Sigma2 domain of RNA polymerase sigma factors"/>
    <property type="match status" value="1"/>
</dbReference>
<evidence type="ECO:0000259" key="6">
    <source>
        <dbReference type="Pfam" id="PF08281"/>
    </source>
</evidence>
<protein>
    <submittedName>
        <fullName evidence="7">RNA polymerase sigma factor</fullName>
    </submittedName>
</protein>
<dbReference type="PANTHER" id="PTHR43133">
    <property type="entry name" value="RNA POLYMERASE ECF-TYPE SIGMA FACTO"/>
    <property type="match status" value="1"/>
</dbReference>
<evidence type="ECO:0000256" key="1">
    <source>
        <dbReference type="ARBA" id="ARBA00010641"/>
    </source>
</evidence>
<dbReference type="InterPro" id="IPR013249">
    <property type="entry name" value="RNA_pol_sigma70_r4_t2"/>
</dbReference>
<feature type="domain" description="RNA polymerase sigma-70 region 2" evidence="5">
    <location>
        <begin position="24"/>
        <end position="86"/>
    </location>
</feature>
<dbReference type="InterPro" id="IPR014284">
    <property type="entry name" value="RNA_pol_sigma-70_dom"/>
</dbReference>
<keyword evidence="4" id="KW-0804">Transcription</keyword>